<dbReference type="RefSeq" id="WP_158978583.1">
    <property type="nucleotide sequence ID" value="NZ_WSFO01000004.1"/>
</dbReference>
<dbReference type="InterPro" id="IPR014710">
    <property type="entry name" value="RmlC-like_jellyroll"/>
</dbReference>
<comment type="caution">
    <text evidence="2">The sequence shown here is derived from an EMBL/GenBank/DDBJ whole genome shotgun (WGS) entry which is preliminary data.</text>
</comment>
<dbReference type="SUPFAM" id="SSF51197">
    <property type="entry name" value="Clavaminate synthase-like"/>
    <property type="match status" value="1"/>
</dbReference>
<dbReference type="Gene3D" id="2.60.120.10">
    <property type="entry name" value="Jelly Rolls"/>
    <property type="match status" value="1"/>
</dbReference>
<proteinExistence type="predicted"/>
<gene>
    <name evidence="2" type="ORF">GP644_08100</name>
</gene>
<sequence>MTQTLPENAVKYSESPLFTQDTIPAALRRDHNTKPGVWGQIVVSEGTLNYLRENLPAQQIPAGETAVIWPQEPHKVAPVGSVAFKVEFYRIPDAAEDQT</sequence>
<dbReference type="Pfam" id="PF09313">
    <property type="entry name" value="TehB-like"/>
    <property type="match status" value="1"/>
</dbReference>
<dbReference type="Proteomes" id="UP000441586">
    <property type="component" value="Unassembled WGS sequence"/>
</dbReference>
<organism evidence="2 3">
    <name type="scientific">Parasedimentitalea maritima</name>
    <dbReference type="NCBI Taxonomy" id="2578117"/>
    <lineage>
        <taxon>Bacteria</taxon>
        <taxon>Pseudomonadati</taxon>
        <taxon>Pseudomonadota</taxon>
        <taxon>Alphaproteobacteria</taxon>
        <taxon>Rhodobacterales</taxon>
        <taxon>Paracoccaceae</taxon>
        <taxon>Parasedimentitalea</taxon>
    </lineage>
</organism>
<evidence type="ECO:0000313" key="3">
    <source>
        <dbReference type="Proteomes" id="UP000441586"/>
    </source>
</evidence>
<dbReference type="AlphaFoldDB" id="A0A6A4RKX9"/>
<reference evidence="2 3" key="1">
    <citation type="submission" date="2019-12" db="EMBL/GenBank/DDBJ databases">
        <authorList>
            <person name="Zhang Y.-J."/>
        </authorList>
    </citation>
    <scope>NUCLEOTIDE SEQUENCE [LARGE SCALE GENOMIC DNA]</scope>
    <source>
        <strain evidence="2 3">H18S-6</strain>
    </source>
</reference>
<dbReference type="InterPro" id="IPR015392">
    <property type="entry name" value="TehB/YeaR-like_dom"/>
</dbReference>
<name>A0A6A4RKX9_9RHOB</name>
<dbReference type="EMBL" id="WSFO01000004">
    <property type="protein sequence ID" value="KAE9630356.1"/>
    <property type="molecule type" value="Genomic_DNA"/>
</dbReference>
<protein>
    <submittedName>
        <fullName evidence="2">DUF1971 domain-containing protein</fullName>
    </submittedName>
</protein>
<accession>A0A6A4RKX9</accession>
<evidence type="ECO:0000259" key="1">
    <source>
        <dbReference type="Pfam" id="PF09313"/>
    </source>
</evidence>
<evidence type="ECO:0000313" key="2">
    <source>
        <dbReference type="EMBL" id="KAE9630356.1"/>
    </source>
</evidence>
<feature type="domain" description="TehB/YeaR-like" evidence="1">
    <location>
        <begin position="15"/>
        <end position="86"/>
    </location>
</feature>